<dbReference type="Pfam" id="PF02641">
    <property type="entry name" value="DUF190"/>
    <property type="match status" value="1"/>
</dbReference>
<name>A0A975MLR4_9GAMM</name>
<dbReference type="AlphaFoldDB" id="A0A975MLR4"/>
<evidence type="ECO:0000256" key="1">
    <source>
        <dbReference type="ARBA" id="ARBA00010554"/>
    </source>
</evidence>
<dbReference type="RefSeq" id="WP_215581011.1">
    <property type="nucleotide sequence ID" value="NZ_CP073754.1"/>
</dbReference>
<evidence type="ECO:0000313" key="3">
    <source>
        <dbReference type="Proteomes" id="UP000676649"/>
    </source>
</evidence>
<dbReference type="KEGG" id="mpad:KEF85_12375"/>
<dbReference type="InterPro" id="IPR011322">
    <property type="entry name" value="N-reg_PII-like_a/b"/>
</dbReference>
<dbReference type="PANTHER" id="PTHR35983:SF1">
    <property type="entry name" value="UPF0166 PROTEIN TM_0021"/>
    <property type="match status" value="1"/>
</dbReference>
<dbReference type="SUPFAM" id="SSF54913">
    <property type="entry name" value="GlnB-like"/>
    <property type="match status" value="1"/>
</dbReference>
<gene>
    <name evidence="2" type="ORF">KEF85_12375</name>
</gene>
<organism evidence="2 3">
    <name type="scientific">Methylomonas paludis</name>
    <dbReference type="NCBI Taxonomy" id="1173101"/>
    <lineage>
        <taxon>Bacteria</taxon>
        <taxon>Pseudomonadati</taxon>
        <taxon>Pseudomonadota</taxon>
        <taxon>Gammaproteobacteria</taxon>
        <taxon>Methylococcales</taxon>
        <taxon>Methylococcaceae</taxon>
        <taxon>Methylomonas</taxon>
    </lineage>
</organism>
<dbReference type="InterPro" id="IPR015867">
    <property type="entry name" value="N-reg_PII/ATP_PRibTrfase_C"/>
</dbReference>
<dbReference type="InterPro" id="IPR003793">
    <property type="entry name" value="UPF0166"/>
</dbReference>
<comment type="similarity">
    <text evidence="1">Belongs to the UPF0166 family.</text>
</comment>
<reference evidence="2" key="1">
    <citation type="submission" date="2021-04" db="EMBL/GenBank/DDBJ databases">
        <title>Draft genome sequence data of methanotrophic Methylovulum sp. strain S1L and Methylomonas sp. strain S2AM isolated from boreal lake water columns.</title>
        <authorList>
            <person name="Rissanen A.J."/>
            <person name="Mangayil R."/>
            <person name="Svenning M.M."/>
            <person name="Khanongnuch R."/>
        </authorList>
    </citation>
    <scope>NUCLEOTIDE SEQUENCE</scope>
    <source>
        <strain evidence="2">S2AM</strain>
    </source>
</reference>
<accession>A0A975MLR4</accession>
<proteinExistence type="inferred from homology"/>
<dbReference type="Gene3D" id="3.30.70.120">
    <property type="match status" value="1"/>
</dbReference>
<protein>
    <submittedName>
        <fullName evidence="2">DUF190 domain-containing protein</fullName>
    </submittedName>
</protein>
<dbReference type="EMBL" id="CP073754">
    <property type="protein sequence ID" value="QWF70137.1"/>
    <property type="molecule type" value="Genomic_DNA"/>
</dbReference>
<dbReference type="Proteomes" id="UP000676649">
    <property type="component" value="Chromosome"/>
</dbReference>
<sequence length="104" mass="11496">MATKTVTIVRVYLREGENLLSDLLKFLHDEVQVSGVTVVRGIAGFGADGKLHLSSLSDLSLDLPLIVEFYDTPERISPILQALESQPGITHVISWQSTCYIKQL</sequence>
<dbReference type="PANTHER" id="PTHR35983">
    <property type="entry name" value="UPF0166 PROTEIN TM_0021"/>
    <property type="match status" value="1"/>
</dbReference>
<evidence type="ECO:0000313" key="2">
    <source>
        <dbReference type="EMBL" id="QWF70137.1"/>
    </source>
</evidence>
<keyword evidence="3" id="KW-1185">Reference proteome</keyword>